<evidence type="ECO:0000313" key="1">
    <source>
        <dbReference type="EMBL" id="MPN13341.1"/>
    </source>
</evidence>
<gene>
    <name evidence="1" type="primary">glcK_24</name>
    <name evidence="1" type="ORF">SDC9_160662</name>
</gene>
<protein>
    <submittedName>
        <fullName evidence="1">Glucokinase</fullName>
        <ecNumber evidence="1">2.7.1.2</ecNumber>
    </submittedName>
</protein>
<dbReference type="Gene3D" id="3.30.420.40">
    <property type="match status" value="2"/>
</dbReference>
<dbReference type="Pfam" id="PF00480">
    <property type="entry name" value="ROK"/>
    <property type="match status" value="1"/>
</dbReference>
<accession>A0A645FG54</accession>
<dbReference type="EMBL" id="VSSQ01059840">
    <property type="protein sequence ID" value="MPN13341.1"/>
    <property type="molecule type" value="Genomic_DNA"/>
</dbReference>
<dbReference type="InterPro" id="IPR000600">
    <property type="entry name" value="ROK"/>
</dbReference>
<dbReference type="InterPro" id="IPR043129">
    <property type="entry name" value="ATPase_NBD"/>
</dbReference>
<dbReference type="EC" id="2.7.1.2" evidence="1"/>
<keyword evidence="1" id="KW-0808">Transferase</keyword>
<dbReference type="SUPFAM" id="SSF53067">
    <property type="entry name" value="Actin-like ATPase domain"/>
    <property type="match status" value="1"/>
</dbReference>
<dbReference type="GO" id="GO:0004340">
    <property type="term" value="F:glucokinase activity"/>
    <property type="evidence" value="ECO:0007669"/>
    <property type="project" value="UniProtKB-EC"/>
</dbReference>
<comment type="caution">
    <text evidence="1">The sequence shown here is derived from an EMBL/GenBank/DDBJ whole genome shotgun (WGS) entry which is preliminary data.</text>
</comment>
<dbReference type="AlphaFoldDB" id="A0A645FG54"/>
<dbReference type="PANTHER" id="PTHR18964">
    <property type="entry name" value="ROK (REPRESSOR, ORF, KINASE) FAMILY"/>
    <property type="match status" value="1"/>
</dbReference>
<organism evidence="1">
    <name type="scientific">bioreactor metagenome</name>
    <dbReference type="NCBI Taxonomy" id="1076179"/>
    <lineage>
        <taxon>unclassified sequences</taxon>
        <taxon>metagenomes</taxon>
        <taxon>ecological metagenomes</taxon>
    </lineage>
</organism>
<dbReference type="PANTHER" id="PTHR18964:SF149">
    <property type="entry name" value="BIFUNCTIONAL UDP-N-ACETYLGLUCOSAMINE 2-EPIMERASE_N-ACETYLMANNOSAMINE KINASE"/>
    <property type="match status" value="1"/>
</dbReference>
<sequence>MGIPGAAAKGEVLYTCNIPMKNVPLARLFRRYLDVPVLLENDANCAAVGEYFCGAGQGTKNFAVVTLGTGIGGGFILDGKLYSAGGMAGEVGHMVVEKGGAPCACGRRGCWEAYASATGLIRMTREAMERDKTSLLWEESGGGPAVTGRTAFAAALRNDEAAKALCGTYVSYLAVGVVNLLNILQPEALAIGGGIGEAEEELLLAPLREIADRESYAARCGGKVSVVRARLGGDAGIIGAALLGRVI</sequence>
<reference evidence="1" key="1">
    <citation type="submission" date="2019-08" db="EMBL/GenBank/DDBJ databases">
        <authorList>
            <person name="Kucharzyk K."/>
            <person name="Murdoch R.W."/>
            <person name="Higgins S."/>
            <person name="Loffler F."/>
        </authorList>
    </citation>
    <scope>NUCLEOTIDE SEQUENCE</scope>
</reference>
<name>A0A645FG54_9ZZZZ</name>
<proteinExistence type="predicted"/>
<keyword evidence="1" id="KW-0418">Kinase</keyword>